<organism evidence="2 3">
    <name type="scientific">Luedemannella flava</name>
    <dbReference type="NCBI Taxonomy" id="349316"/>
    <lineage>
        <taxon>Bacteria</taxon>
        <taxon>Bacillati</taxon>
        <taxon>Actinomycetota</taxon>
        <taxon>Actinomycetes</taxon>
        <taxon>Micromonosporales</taxon>
        <taxon>Micromonosporaceae</taxon>
        <taxon>Luedemannella</taxon>
    </lineage>
</organism>
<dbReference type="Proteomes" id="UP001500218">
    <property type="component" value="Unassembled WGS sequence"/>
</dbReference>
<gene>
    <name evidence="2" type="ORF">GCM10009682_32160</name>
</gene>
<dbReference type="RefSeq" id="WP_344131915.1">
    <property type="nucleotide sequence ID" value="NZ_BAAALT010000089.1"/>
</dbReference>
<dbReference type="Gene3D" id="1.20.120.450">
    <property type="entry name" value="dinb family like domain"/>
    <property type="match status" value="1"/>
</dbReference>
<dbReference type="InterPro" id="IPR034660">
    <property type="entry name" value="DinB/YfiT-like"/>
</dbReference>
<dbReference type="EMBL" id="BAAALT010000089">
    <property type="protein sequence ID" value="GAA1807909.1"/>
    <property type="molecule type" value="Genomic_DNA"/>
</dbReference>
<reference evidence="3" key="1">
    <citation type="journal article" date="2019" name="Int. J. Syst. Evol. Microbiol.">
        <title>The Global Catalogue of Microorganisms (GCM) 10K type strain sequencing project: providing services to taxonomists for standard genome sequencing and annotation.</title>
        <authorList>
            <consortium name="The Broad Institute Genomics Platform"/>
            <consortium name="The Broad Institute Genome Sequencing Center for Infectious Disease"/>
            <person name="Wu L."/>
            <person name="Ma J."/>
        </authorList>
    </citation>
    <scope>NUCLEOTIDE SEQUENCE [LARGE SCALE GENOMIC DNA]</scope>
    <source>
        <strain evidence="3">JCM 13250</strain>
    </source>
</reference>
<protein>
    <recommendedName>
        <fullName evidence="1">Mycothiol-dependent maleylpyruvate isomerase metal-binding domain-containing protein</fullName>
    </recommendedName>
</protein>
<dbReference type="InterPro" id="IPR024344">
    <property type="entry name" value="MDMPI_metal-binding"/>
</dbReference>
<feature type="domain" description="Mycothiol-dependent maleylpyruvate isomerase metal-binding" evidence="1">
    <location>
        <begin position="10"/>
        <end position="159"/>
    </location>
</feature>
<dbReference type="SUPFAM" id="SSF109854">
    <property type="entry name" value="DinB/YfiT-like putative metalloenzymes"/>
    <property type="match status" value="1"/>
</dbReference>
<dbReference type="Pfam" id="PF11716">
    <property type="entry name" value="MDMPI_N"/>
    <property type="match status" value="1"/>
</dbReference>
<comment type="caution">
    <text evidence="2">The sequence shown here is derived from an EMBL/GenBank/DDBJ whole genome shotgun (WGS) entry which is preliminary data.</text>
</comment>
<evidence type="ECO:0000313" key="3">
    <source>
        <dbReference type="Proteomes" id="UP001500218"/>
    </source>
</evidence>
<keyword evidence="3" id="KW-1185">Reference proteome</keyword>
<name>A0ABP4YBP7_9ACTN</name>
<sequence>MTIREAYLRAARSAAELLADPAVAAAWDEPSALAEFRVSGLAGHLGRQVNRVVELAAAGPSAEAPITLLDHFERSTWVGAQPDDPVSVGVRESGEKDAAGGPAALAEFIAGQVAALDATFPTLPADLVVALPWAGWSLTFDDFLVTRLLEIAVHNDDLAVSVGIDAPAQPDEVLEPVFALLTKLAVKQHGATAVLRALSRAERAPATIAAI</sequence>
<accession>A0ABP4YBP7</accession>
<evidence type="ECO:0000259" key="1">
    <source>
        <dbReference type="Pfam" id="PF11716"/>
    </source>
</evidence>
<evidence type="ECO:0000313" key="2">
    <source>
        <dbReference type="EMBL" id="GAA1807909.1"/>
    </source>
</evidence>
<proteinExistence type="predicted"/>